<name>A0A327RIL7_9FLAO</name>
<dbReference type="Pfam" id="PF13480">
    <property type="entry name" value="Acetyltransf_6"/>
    <property type="match status" value="1"/>
</dbReference>
<dbReference type="OrthoDB" id="1409276at2"/>
<dbReference type="GO" id="GO:0016740">
    <property type="term" value="F:transferase activity"/>
    <property type="evidence" value="ECO:0007669"/>
    <property type="project" value="UniProtKB-KW"/>
</dbReference>
<organism evidence="2 3">
    <name type="scientific">Arenibacter echinorum</name>
    <dbReference type="NCBI Taxonomy" id="440515"/>
    <lineage>
        <taxon>Bacteria</taxon>
        <taxon>Pseudomonadati</taxon>
        <taxon>Bacteroidota</taxon>
        <taxon>Flavobacteriia</taxon>
        <taxon>Flavobacteriales</taxon>
        <taxon>Flavobacteriaceae</taxon>
        <taxon>Arenibacter</taxon>
    </lineage>
</organism>
<evidence type="ECO:0000259" key="1">
    <source>
        <dbReference type="Pfam" id="PF13480"/>
    </source>
</evidence>
<accession>A0A327RIL7</accession>
<proteinExistence type="predicted"/>
<evidence type="ECO:0000313" key="3">
    <source>
        <dbReference type="Proteomes" id="UP000249696"/>
    </source>
</evidence>
<dbReference type="Proteomes" id="UP000249696">
    <property type="component" value="Unassembled WGS sequence"/>
</dbReference>
<dbReference type="RefSeq" id="WP_111622261.1">
    <property type="nucleotide sequence ID" value="NZ_QLLN01000001.1"/>
</dbReference>
<reference evidence="2 3" key="1">
    <citation type="submission" date="2018-06" db="EMBL/GenBank/DDBJ databases">
        <title>Genomic Encyclopedia of Archaeal and Bacterial Type Strains, Phase II (KMG-II): from individual species to whole genera.</title>
        <authorList>
            <person name="Goeker M."/>
        </authorList>
    </citation>
    <scope>NUCLEOTIDE SEQUENCE [LARGE SCALE GENOMIC DNA]</scope>
    <source>
        <strain evidence="2 3">DSM 23522</strain>
    </source>
</reference>
<keyword evidence="2" id="KW-0808">Transferase</keyword>
<evidence type="ECO:0000313" key="2">
    <source>
        <dbReference type="EMBL" id="RAJ16035.1"/>
    </source>
</evidence>
<dbReference type="SUPFAM" id="SSF55729">
    <property type="entry name" value="Acyl-CoA N-acyltransferases (Nat)"/>
    <property type="match status" value="1"/>
</dbReference>
<dbReference type="InterPro" id="IPR038740">
    <property type="entry name" value="BioF2-like_GNAT_dom"/>
</dbReference>
<comment type="caution">
    <text evidence="2">The sequence shown here is derived from an EMBL/GenBank/DDBJ whole genome shotgun (WGS) entry which is preliminary data.</text>
</comment>
<gene>
    <name evidence="2" type="ORF">LV92_00739</name>
</gene>
<dbReference type="Gene3D" id="3.40.630.30">
    <property type="match status" value="1"/>
</dbReference>
<keyword evidence="3" id="KW-1185">Reference proteome</keyword>
<feature type="domain" description="BioF2-like acetyltransferase" evidence="1">
    <location>
        <begin position="102"/>
        <end position="250"/>
    </location>
</feature>
<protein>
    <submittedName>
        <fullName evidence="2">Acetyltransferase (GNAT) family protein</fullName>
    </submittedName>
</protein>
<dbReference type="EMBL" id="QLLN01000001">
    <property type="protein sequence ID" value="RAJ16035.1"/>
    <property type="molecule type" value="Genomic_DNA"/>
</dbReference>
<dbReference type="InterPro" id="IPR016181">
    <property type="entry name" value="Acyl_CoA_acyltransferase"/>
</dbReference>
<sequence length="388" mass="46489">MLRRLNFFFEFFEKNSILPFYESLTNNINGQIIYNENTEGLKAFENGLCVCVVNMIPPYFDFKIDNRNKLYRAFQVKYRTGFIMDLSQYANADEYLKSHLGSRHRKNILSKIKRLESCFDISYKTHYGAIDDLEYKFLFEEFERMIRDRFKQRGEEHVGLKRWNLYKENVYELILKARASLFVIYDGKKPISINLNYHFENILDSAITSYDIDYAKFGLGNIAVYKKMEWCFQNDYQRIDMRWGELYYKRLWSNAIEEYKCDVVYNNLFIAMPIAFMVARLIIFKKFLFQHKILPFNLSFRSRQKPSQNVESNSSPSFKIENLTELPFKDGLSLVSLEDKKFEFLRNPVYNFQYSNSEHSNNINIYRVNNDRMSYIIAGKSQLQKLVF</sequence>
<dbReference type="AlphaFoldDB" id="A0A327RIL7"/>